<evidence type="ECO:0000256" key="1">
    <source>
        <dbReference type="PROSITE-ProRule" id="PRU00221"/>
    </source>
</evidence>
<keyword evidence="3" id="KW-1185">Reference proteome</keyword>
<dbReference type="PROSITE" id="PS50082">
    <property type="entry name" value="WD_REPEATS_2"/>
    <property type="match status" value="1"/>
</dbReference>
<protein>
    <submittedName>
        <fullName evidence="2">Uncharacterized protein</fullName>
    </submittedName>
</protein>
<organism evidence="2 3">
    <name type="scientific">Aegilops tauschii subsp. strangulata</name>
    <name type="common">Goatgrass</name>
    <dbReference type="NCBI Taxonomy" id="200361"/>
    <lineage>
        <taxon>Eukaryota</taxon>
        <taxon>Viridiplantae</taxon>
        <taxon>Streptophyta</taxon>
        <taxon>Embryophyta</taxon>
        <taxon>Tracheophyta</taxon>
        <taxon>Spermatophyta</taxon>
        <taxon>Magnoliopsida</taxon>
        <taxon>Liliopsida</taxon>
        <taxon>Poales</taxon>
        <taxon>Poaceae</taxon>
        <taxon>BOP clade</taxon>
        <taxon>Pooideae</taxon>
        <taxon>Triticodae</taxon>
        <taxon>Triticeae</taxon>
        <taxon>Triticinae</taxon>
        <taxon>Aegilops</taxon>
    </lineage>
</organism>
<dbReference type="Gene3D" id="2.130.10.10">
    <property type="entry name" value="YVTN repeat-like/Quinoprotein amine dehydrogenase"/>
    <property type="match status" value="1"/>
</dbReference>
<dbReference type="PROSITE" id="PS50294">
    <property type="entry name" value="WD_REPEATS_REGION"/>
    <property type="match status" value="1"/>
</dbReference>
<evidence type="ECO:0000313" key="2">
    <source>
        <dbReference type="EnsemblPlants" id="AET0Gv20102500.1"/>
    </source>
</evidence>
<dbReference type="Gramene" id="AET0Gv20102500.1">
    <property type="protein sequence ID" value="AET0Gv20102500.1"/>
    <property type="gene ID" value="AET0Gv20102500"/>
</dbReference>
<dbReference type="Proteomes" id="UP000015105">
    <property type="component" value="Unassembled WGS sequence"/>
</dbReference>
<dbReference type="SUPFAM" id="SSF50978">
    <property type="entry name" value="WD40 repeat-like"/>
    <property type="match status" value="1"/>
</dbReference>
<dbReference type="STRING" id="200361.A0A452XEP7"/>
<accession>A0A452XEP7</accession>
<dbReference type="InterPro" id="IPR015943">
    <property type="entry name" value="WD40/YVTN_repeat-like_dom_sf"/>
</dbReference>
<proteinExistence type="predicted"/>
<dbReference type="InterPro" id="IPR001680">
    <property type="entry name" value="WD40_rpt"/>
</dbReference>
<reference evidence="2" key="3">
    <citation type="submission" date="2019-03" db="UniProtKB">
        <authorList>
            <consortium name="EnsemblPlants"/>
        </authorList>
    </citation>
    <scope>IDENTIFICATION</scope>
</reference>
<name>A0A452XEP7_AEGTS</name>
<keyword evidence="1" id="KW-0853">WD repeat</keyword>
<dbReference type="EnsemblPlants" id="AET0Gv20102500.1">
    <property type="protein sequence ID" value="AET0Gv20102500.1"/>
    <property type="gene ID" value="AET0Gv20102500"/>
</dbReference>
<reference evidence="3" key="1">
    <citation type="journal article" date="2014" name="Science">
        <title>Ancient hybridizations among the ancestral genomes of bread wheat.</title>
        <authorList>
            <consortium name="International Wheat Genome Sequencing Consortium,"/>
            <person name="Marcussen T."/>
            <person name="Sandve S.R."/>
            <person name="Heier L."/>
            <person name="Spannagl M."/>
            <person name="Pfeifer M."/>
            <person name="Jakobsen K.S."/>
            <person name="Wulff B.B."/>
            <person name="Steuernagel B."/>
            <person name="Mayer K.F."/>
            <person name="Olsen O.A."/>
        </authorList>
    </citation>
    <scope>NUCLEOTIDE SEQUENCE [LARGE SCALE GENOMIC DNA]</scope>
    <source>
        <strain evidence="3">cv. AL8/78</strain>
    </source>
</reference>
<feature type="repeat" description="WD" evidence="1">
    <location>
        <begin position="7"/>
        <end position="48"/>
    </location>
</feature>
<evidence type="ECO:0000313" key="3">
    <source>
        <dbReference type="Proteomes" id="UP000015105"/>
    </source>
</evidence>
<reference evidence="3" key="2">
    <citation type="journal article" date="2017" name="Nat. Plants">
        <title>The Aegilops tauschii genome reveals multiple impacts of transposons.</title>
        <authorList>
            <person name="Zhao G."/>
            <person name="Zou C."/>
            <person name="Li K."/>
            <person name="Wang K."/>
            <person name="Li T."/>
            <person name="Gao L."/>
            <person name="Zhang X."/>
            <person name="Wang H."/>
            <person name="Yang Z."/>
            <person name="Liu X."/>
            <person name="Jiang W."/>
            <person name="Mao L."/>
            <person name="Kong X."/>
            <person name="Jiao Y."/>
            <person name="Jia J."/>
        </authorList>
    </citation>
    <scope>NUCLEOTIDE SEQUENCE [LARGE SCALE GENOMIC DNA]</scope>
    <source>
        <strain evidence="3">cv. AL8/78</strain>
    </source>
</reference>
<dbReference type="InterPro" id="IPR036322">
    <property type="entry name" value="WD40_repeat_dom_sf"/>
</dbReference>
<dbReference type="AlphaFoldDB" id="A0A452XEP7"/>
<sequence>MKSRNLTKDIKDMITGMQLSPDGSYLLTKVMDNELMIWDLRSYARRTATSRPLQDTSTTLRRYC</sequence>